<reference evidence="6 7" key="1">
    <citation type="submission" date="2019-03" db="EMBL/GenBank/DDBJ databases">
        <title>Genomic Encyclopedia of Type Strains, Phase IV (KMG-IV): sequencing the most valuable type-strain genomes for metagenomic binning, comparative biology and taxonomic classification.</title>
        <authorList>
            <person name="Goeker M."/>
        </authorList>
    </citation>
    <scope>NUCLEOTIDE SEQUENCE [LARGE SCALE GENOMIC DNA]</scope>
    <source>
        <strain evidence="6 7">DSM 23802</strain>
    </source>
</reference>
<organism evidence="6 7">
    <name type="scientific">Tepidibacillus fermentans</name>
    <dbReference type="NCBI Taxonomy" id="1281767"/>
    <lineage>
        <taxon>Bacteria</taxon>
        <taxon>Bacillati</taxon>
        <taxon>Bacillota</taxon>
        <taxon>Bacilli</taxon>
        <taxon>Bacillales</taxon>
        <taxon>Bacillaceae</taxon>
        <taxon>Tepidibacillus</taxon>
    </lineage>
</organism>
<gene>
    <name evidence="6" type="ORF">EDD72_10480</name>
</gene>
<feature type="transmembrane region" description="Helical" evidence="5">
    <location>
        <begin position="16"/>
        <end position="36"/>
    </location>
</feature>
<evidence type="ECO:0000256" key="1">
    <source>
        <dbReference type="ARBA" id="ARBA00004141"/>
    </source>
</evidence>
<keyword evidence="7" id="KW-1185">Reference proteome</keyword>
<evidence type="ECO:0000256" key="5">
    <source>
        <dbReference type="SAM" id="Phobius"/>
    </source>
</evidence>
<sequence>MKVIWTGFWSLLSGNLALSGHTYIWMFFIYGSAVFLEPIHGRIRRWHFIIRGSTWAILIFAIEFLTGYLLQLILGECPWDYRQTTSITLMGLIRYDYFPAWFTVGLLFEKLDF</sequence>
<name>A0A4R3KL62_9BACI</name>
<comment type="caution">
    <text evidence="6">The sequence shown here is derived from an EMBL/GenBank/DDBJ whole genome shotgun (WGS) entry which is preliminary data.</text>
</comment>
<evidence type="ECO:0000256" key="2">
    <source>
        <dbReference type="ARBA" id="ARBA00022692"/>
    </source>
</evidence>
<protein>
    <submittedName>
        <fullName evidence="6">Uncharacterized protein</fullName>
    </submittedName>
</protein>
<proteinExistence type="predicted"/>
<evidence type="ECO:0000313" key="7">
    <source>
        <dbReference type="Proteomes" id="UP000295788"/>
    </source>
</evidence>
<evidence type="ECO:0000256" key="4">
    <source>
        <dbReference type="ARBA" id="ARBA00023136"/>
    </source>
</evidence>
<keyword evidence="3 5" id="KW-1133">Transmembrane helix</keyword>
<dbReference type="PANTHER" id="PTHR31746">
    <property type="entry name" value="TRANSMEMBRANE PROTEIN 229 FAMILY MEMBER"/>
    <property type="match status" value="1"/>
</dbReference>
<comment type="subcellular location">
    <subcellularLocation>
        <location evidence="1">Membrane</location>
        <topology evidence="1">Multi-pass membrane protein</topology>
    </subcellularLocation>
</comment>
<dbReference type="GO" id="GO:0016020">
    <property type="term" value="C:membrane"/>
    <property type="evidence" value="ECO:0007669"/>
    <property type="project" value="UniProtKB-SubCell"/>
</dbReference>
<evidence type="ECO:0000313" key="6">
    <source>
        <dbReference type="EMBL" id="TCS83530.1"/>
    </source>
</evidence>
<dbReference type="EMBL" id="SMAB01000004">
    <property type="protein sequence ID" value="TCS83530.1"/>
    <property type="molecule type" value="Genomic_DNA"/>
</dbReference>
<dbReference type="Proteomes" id="UP000295788">
    <property type="component" value="Unassembled WGS sequence"/>
</dbReference>
<dbReference type="AlphaFoldDB" id="A0A4R3KL62"/>
<accession>A0A4R3KL62</accession>
<keyword evidence="2 5" id="KW-0812">Transmembrane</keyword>
<evidence type="ECO:0000256" key="3">
    <source>
        <dbReference type="ARBA" id="ARBA00022989"/>
    </source>
</evidence>
<keyword evidence="4 5" id="KW-0472">Membrane</keyword>
<feature type="transmembrane region" description="Helical" evidence="5">
    <location>
        <begin position="48"/>
        <end position="74"/>
    </location>
</feature>